<feature type="non-terminal residue" evidence="1">
    <location>
        <position position="26"/>
    </location>
</feature>
<evidence type="ECO:0000313" key="1">
    <source>
        <dbReference type="EMBL" id="SDO85450.1"/>
    </source>
</evidence>
<dbReference type="EMBL" id="FNIJ01000017">
    <property type="protein sequence ID" value="SDO85450.1"/>
    <property type="molecule type" value="Genomic_DNA"/>
</dbReference>
<sequence length="26" mass="2755">MSELIRVPDIGSGEGEVIELLVKVGD</sequence>
<keyword evidence="2" id="KW-1185">Reference proteome</keyword>
<dbReference type="AlphaFoldDB" id="A0A1H0MZA0"/>
<name>A0A1H0MZA0_9PSED</name>
<dbReference type="Proteomes" id="UP000242957">
    <property type="component" value="Unassembled WGS sequence"/>
</dbReference>
<protein>
    <submittedName>
        <fullName evidence="1">Pyruvate dehydrogenase E2 component (Dihydrolipoamide acetyltransferase)</fullName>
    </submittedName>
</protein>
<accession>A0A1H0MZA0</accession>
<keyword evidence="1" id="KW-0670">Pyruvate</keyword>
<dbReference type="RefSeq" id="WP_425439031.1">
    <property type="nucleotide sequence ID" value="NZ_FNIJ01000017.1"/>
</dbReference>
<reference evidence="2" key="1">
    <citation type="submission" date="2016-10" db="EMBL/GenBank/DDBJ databases">
        <authorList>
            <person name="Varghese N."/>
            <person name="Submissions S."/>
        </authorList>
    </citation>
    <scope>NUCLEOTIDE SEQUENCE [LARGE SCALE GENOMIC DNA]</scope>
    <source>
        <strain evidence="2">JCM 21621</strain>
    </source>
</reference>
<proteinExistence type="predicted"/>
<keyword evidence="1" id="KW-0808">Transferase</keyword>
<dbReference type="GO" id="GO:0016740">
    <property type="term" value="F:transferase activity"/>
    <property type="evidence" value="ECO:0007669"/>
    <property type="project" value="UniProtKB-KW"/>
</dbReference>
<gene>
    <name evidence="1" type="ORF">SAMN05216193_1171</name>
</gene>
<organism evidence="1 2">
    <name type="scientific">Pseudomonas jinjuensis</name>
    <dbReference type="NCBI Taxonomy" id="198616"/>
    <lineage>
        <taxon>Bacteria</taxon>
        <taxon>Pseudomonadati</taxon>
        <taxon>Pseudomonadota</taxon>
        <taxon>Gammaproteobacteria</taxon>
        <taxon>Pseudomonadales</taxon>
        <taxon>Pseudomonadaceae</taxon>
        <taxon>Pseudomonas</taxon>
    </lineage>
</organism>
<evidence type="ECO:0000313" key="2">
    <source>
        <dbReference type="Proteomes" id="UP000242957"/>
    </source>
</evidence>